<dbReference type="EC" id="2.7.11.1" evidence="4"/>
<dbReference type="InterPro" id="IPR057529">
    <property type="entry name" value="MRCK/ROCK_PH"/>
</dbReference>
<dbReference type="PROSITE" id="PS50219">
    <property type="entry name" value="CNH"/>
    <property type="match status" value="1"/>
</dbReference>
<comment type="catalytic activity">
    <reaction evidence="22">
        <text>L-seryl-[protein] + ATP = O-phospho-L-seryl-[protein] + ADP + H(+)</text>
        <dbReference type="Rhea" id="RHEA:17989"/>
        <dbReference type="Rhea" id="RHEA-COMP:9863"/>
        <dbReference type="Rhea" id="RHEA-COMP:11604"/>
        <dbReference type="ChEBI" id="CHEBI:15378"/>
        <dbReference type="ChEBI" id="CHEBI:29999"/>
        <dbReference type="ChEBI" id="CHEBI:30616"/>
        <dbReference type="ChEBI" id="CHEBI:83421"/>
        <dbReference type="ChEBI" id="CHEBI:456216"/>
        <dbReference type="EC" id="2.7.11.1"/>
    </reaction>
</comment>
<feature type="region of interest" description="Disordered" evidence="25">
    <location>
        <begin position="1075"/>
        <end position="1095"/>
    </location>
</feature>
<dbReference type="Pfam" id="PF00130">
    <property type="entry name" value="C1_1"/>
    <property type="match status" value="1"/>
</dbReference>
<dbReference type="PROSITE" id="PS50081">
    <property type="entry name" value="ZF_DAG_PE_2"/>
    <property type="match status" value="1"/>
</dbReference>
<feature type="region of interest" description="Disordered" evidence="25">
    <location>
        <begin position="2291"/>
        <end position="2310"/>
    </location>
</feature>
<dbReference type="InterPro" id="IPR008271">
    <property type="entry name" value="Ser/Thr_kinase_AS"/>
</dbReference>
<keyword evidence="8" id="KW-0808">Transferase</keyword>
<dbReference type="PROSITE" id="PS50108">
    <property type="entry name" value="CRIB"/>
    <property type="match status" value="1"/>
</dbReference>
<evidence type="ECO:0000256" key="16">
    <source>
        <dbReference type="ARBA" id="ARBA00022833"/>
    </source>
</evidence>
<dbReference type="InterPro" id="IPR000961">
    <property type="entry name" value="AGC-kinase_C"/>
</dbReference>
<dbReference type="PROSITE" id="PS50005">
    <property type="entry name" value="TPR"/>
    <property type="match status" value="5"/>
</dbReference>
<dbReference type="SMART" id="SM00220">
    <property type="entry name" value="S_TKc"/>
    <property type="match status" value="1"/>
</dbReference>
<dbReference type="PROSITE" id="PS00479">
    <property type="entry name" value="ZF_DAG_PE_1"/>
    <property type="match status" value="1"/>
</dbReference>
<evidence type="ECO:0000256" key="12">
    <source>
        <dbReference type="ARBA" id="ARBA00022741"/>
    </source>
</evidence>
<dbReference type="Gene3D" id="3.30.200.20">
    <property type="entry name" value="Phosphorylase Kinase, domain 1"/>
    <property type="match status" value="1"/>
</dbReference>
<dbReference type="CDD" id="cd05597">
    <property type="entry name" value="STKc_DMPK_like"/>
    <property type="match status" value="1"/>
</dbReference>
<dbReference type="PROSITE" id="PS00107">
    <property type="entry name" value="PROTEIN_KINASE_ATP"/>
    <property type="match status" value="1"/>
</dbReference>
<comment type="subcellular location">
    <subcellularLocation>
        <location evidence="1">Cytoplasm</location>
        <location evidence="1">Cytoskeleton</location>
    </subcellularLocation>
</comment>
<keyword evidence="18 24" id="KW-0175">Coiled coil</keyword>
<dbReference type="SUPFAM" id="SSF56112">
    <property type="entry name" value="Protein kinase-like (PK-like)"/>
    <property type="match status" value="1"/>
</dbReference>
<dbReference type="GO" id="GO:0005871">
    <property type="term" value="C:kinesin complex"/>
    <property type="evidence" value="ECO:0007669"/>
    <property type="project" value="InterPro"/>
</dbReference>
<dbReference type="GO" id="GO:0005524">
    <property type="term" value="F:ATP binding"/>
    <property type="evidence" value="ECO:0007669"/>
    <property type="project" value="UniProtKB-UniRule"/>
</dbReference>
<dbReference type="PANTHER" id="PTHR45783:SF3">
    <property type="entry name" value="KINESIN LIGHT CHAIN"/>
    <property type="match status" value="1"/>
</dbReference>
<keyword evidence="17" id="KW-0067">ATP-binding</keyword>
<keyword evidence="16" id="KW-0862">Zinc</keyword>
<dbReference type="GO" id="GO:0005874">
    <property type="term" value="C:microtubule"/>
    <property type="evidence" value="ECO:0007669"/>
    <property type="project" value="UniProtKB-KW"/>
</dbReference>
<reference evidence="26" key="2">
    <citation type="submission" date="2022-06" db="UniProtKB">
        <authorList>
            <consortium name="EnsemblMetazoa"/>
        </authorList>
    </citation>
    <scope>IDENTIFICATION</scope>
    <source>
        <strain evidence="26">PS312</strain>
    </source>
</reference>
<dbReference type="SMART" id="SM00109">
    <property type="entry name" value="C1"/>
    <property type="match status" value="1"/>
</dbReference>
<dbReference type="GO" id="GO:0019894">
    <property type="term" value="F:kinesin binding"/>
    <property type="evidence" value="ECO:0000318"/>
    <property type="project" value="GO_Central"/>
</dbReference>
<dbReference type="SMART" id="SM00028">
    <property type="entry name" value="TPR"/>
    <property type="match status" value="9"/>
</dbReference>
<dbReference type="Gene3D" id="2.30.29.30">
    <property type="entry name" value="Pleckstrin-homology domain (PH domain)/Phosphotyrosine-binding domain (PTB)"/>
    <property type="match status" value="1"/>
</dbReference>
<dbReference type="GO" id="GO:0007018">
    <property type="term" value="P:microtubule-based movement"/>
    <property type="evidence" value="ECO:0000318"/>
    <property type="project" value="GO_Central"/>
</dbReference>
<accession>A0A8R1UBG6</accession>
<keyword evidence="13" id="KW-0863">Zinc-finger</keyword>
<evidence type="ECO:0000256" key="18">
    <source>
        <dbReference type="ARBA" id="ARBA00023054"/>
    </source>
</evidence>
<dbReference type="PROSITE" id="PS00108">
    <property type="entry name" value="PROTEIN_KINASE_ST"/>
    <property type="match status" value="1"/>
</dbReference>
<accession>A0A2A6C7T4</accession>
<dbReference type="Pfam" id="PF00780">
    <property type="entry name" value="CNH"/>
    <property type="match status" value="1"/>
</dbReference>
<evidence type="ECO:0000256" key="19">
    <source>
        <dbReference type="ARBA" id="ARBA00023175"/>
    </source>
</evidence>
<evidence type="ECO:0000256" key="20">
    <source>
        <dbReference type="ARBA" id="ARBA00023212"/>
    </source>
</evidence>
<feature type="compositionally biased region" description="Low complexity" evidence="25">
    <location>
        <begin position="1076"/>
        <end position="1087"/>
    </location>
</feature>
<dbReference type="SUPFAM" id="SSF57889">
    <property type="entry name" value="Cysteine-rich domain"/>
    <property type="match status" value="1"/>
</dbReference>
<dbReference type="InterPro" id="IPR011990">
    <property type="entry name" value="TPR-like_helical_dom_sf"/>
</dbReference>
<dbReference type="InterPro" id="IPR000095">
    <property type="entry name" value="CRIB_dom"/>
</dbReference>
<keyword evidence="12" id="KW-0547">Nucleotide-binding</keyword>
<evidence type="ECO:0000256" key="17">
    <source>
        <dbReference type="ARBA" id="ARBA00022840"/>
    </source>
</evidence>
<dbReference type="InterPro" id="IPR019734">
    <property type="entry name" value="TPR_rpt"/>
</dbReference>
<dbReference type="GO" id="GO:0005737">
    <property type="term" value="C:cytoplasm"/>
    <property type="evidence" value="ECO:0000318"/>
    <property type="project" value="GO_Central"/>
</dbReference>
<dbReference type="GO" id="GO:0008270">
    <property type="term" value="F:zinc ion binding"/>
    <property type="evidence" value="ECO:0007669"/>
    <property type="project" value="UniProtKB-KW"/>
</dbReference>
<dbReference type="PROSITE" id="PS50003">
    <property type="entry name" value="PH_DOMAIN"/>
    <property type="match status" value="1"/>
</dbReference>
<feature type="coiled-coil region" evidence="24">
    <location>
        <begin position="715"/>
        <end position="921"/>
    </location>
</feature>
<keyword evidence="20" id="KW-0206">Cytoskeleton</keyword>
<dbReference type="InterPro" id="IPR011993">
    <property type="entry name" value="PH-like_dom_sf"/>
</dbReference>
<dbReference type="SMART" id="SM00233">
    <property type="entry name" value="PH"/>
    <property type="match status" value="1"/>
</dbReference>
<dbReference type="FunFam" id="1.25.40.10:FF:000003">
    <property type="entry name" value="kinesin light chain isoform X1"/>
    <property type="match status" value="2"/>
</dbReference>
<evidence type="ECO:0000256" key="2">
    <source>
        <dbReference type="ARBA" id="ARBA00005719"/>
    </source>
</evidence>
<dbReference type="Proteomes" id="UP000005239">
    <property type="component" value="Unassembled WGS sequence"/>
</dbReference>
<keyword evidence="11" id="KW-0677">Repeat</keyword>
<dbReference type="FunFam" id="1.10.510.10:FF:000014">
    <property type="entry name" value="Non-specific serine/threonine protein kinase"/>
    <property type="match status" value="1"/>
</dbReference>
<dbReference type="InterPro" id="IPR000719">
    <property type="entry name" value="Prot_kinase_dom"/>
</dbReference>
<comment type="catalytic activity">
    <reaction evidence="21">
        <text>L-threonyl-[protein] + ATP = O-phospho-L-threonyl-[protein] + ADP + H(+)</text>
        <dbReference type="Rhea" id="RHEA:46608"/>
        <dbReference type="Rhea" id="RHEA-COMP:11060"/>
        <dbReference type="Rhea" id="RHEA-COMP:11605"/>
        <dbReference type="ChEBI" id="CHEBI:15378"/>
        <dbReference type="ChEBI" id="CHEBI:30013"/>
        <dbReference type="ChEBI" id="CHEBI:30616"/>
        <dbReference type="ChEBI" id="CHEBI:61977"/>
        <dbReference type="ChEBI" id="CHEBI:456216"/>
        <dbReference type="EC" id="2.7.11.1"/>
    </reaction>
</comment>
<keyword evidence="14" id="KW-0418">Kinase</keyword>
<feature type="region of interest" description="Disordered" evidence="25">
    <location>
        <begin position="1284"/>
        <end position="1304"/>
    </location>
</feature>
<dbReference type="SUPFAM" id="SSF50729">
    <property type="entry name" value="PH domain-like"/>
    <property type="match status" value="1"/>
</dbReference>
<evidence type="ECO:0000256" key="9">
    <source>
        <dbReference type="ARBA" id="ARBA00022701"/>
    </source>
</evidence>
<feature type="region of interest" description="Disordered" evidence="25">
    <location>
        <begin position="1764"/>
        <end position="1812"/>
    </location>
</feature>
<sequence>MSQSITCAPVRDSAAPHCFFSSLQASPSPLSRYVLTRARRQTLTETRQAMAPAEDPAARHRELEADYTGRPKKGETLSIEALLDTIICMFDECSSPSLRRERCIAEFVESVRSVVHRAKFLRLRKDDFEVIRVIGRGAFGEVAVVRMIQSGEVFAMKILNKADMLQRAETACFKEERDVLVHGDRRWITSLHFAFQDDKNLYLVMDYYVGGDMLTLLSKFDIHMPEDIVRFYVAEMVLAIDSVHQLGYVHRDIKPDNVLLDGLGHIRLADFGSCLRVMEDGCVSSNVAVGTPDYISPEILCAMEDNKGHYGQECDWWSLGICMYEMLYGSTPFYSESLVETYGKIMNHNDMLEFPDDIDWVVSEQAQDLMKRLICAREVRMGRSGLHDFKEHPFFEGINWDELRQATPPYRPEVSSPTDTSNFDADIGDDFTPANNAPAISTNFTGKHLPFIGFTYTHGSMLSDARSIADSLASNSAAGNGEGSSSLESYERRMATMEQEKAELLRKFNEASSLLSSRFSDGASGDGVNEREKEYEQMIAQLRDEIQILKMRQDESSAAAAAASAKPKDVEEMERILKELKDKNRQLILEKTELQRVSMRLLRDLPQHQPNRSPSSDGRYRTPPDSRYRSPDPRKGCRCGREVPLLLIKTGRETCTQTEYYGREEYGSHHLPSPGAPEDPTVSVGGDAVAAEGGTVAVRREEGVKWRVVAWTGENEDLSDQMTMKEKEVKEAIKHRESAKLDYEELNTELIDERNKLRKAEKESAEKEKERAQLQIKIDQLREEKRSIENVRMAEIEKLAAELENERRQREGMQAQQMAASEQSGEAARLVEEIERLNEKHSEIVGQEEKKRKQLVEHYQSQLAELQAQFDEKEAETRELRQKYEEEREARCGEQEQLQLTNKLTNEVESLQAAAADKRNNTPSAPTSGWMAARISRKELLLSREAQNNLAAEVKIKSKLEGDLSQTKAALEECKARLEARDREIMVLTLENRNLQDQLHAGIGSRGVDVLEVDTGSGAFFNYENRPGARDSLAASTSDYEVSNSSLLRAHLRNSPAISNSSLFSAQIYENMSRLPTSTPTPSTASTMVAGTSAAGRGSPKVLSSSLNSAFNGSAANGHAFSHVRLSAPTKCHHCTSILVGLDRQGLSCSKCQYACHVHCLQRISPACPVPVEARRPIGIDPDKGVGTAYEGLVKTPKPDGVKKGWRPTFVVVCDFKLYLYDCEVDKNGKAINIQPVIRQVLDMRDSNFSVSHVTDEDVIHANKTDLGKIFRVTTSQIELTTATTSQQSIHPSPYGTAGSGPTSTTRQYTLLMAESTEERNKWIMALNELKSLVKKTIQKRGRHLNKAAFVVKEVFDKSAISQINIATCAAVIDKTKMVMGFVDCGLYTVELDRETLVAVGGEKENKGRTVERVEYVADEQLLVALVGPAKERTIRLIPTAALDGRELKWFKMADTKGCHTFAVGTGSAGTTCLAVAVRKSVTIYEIVRAEKHRHRKLLDLAMPAFPQCLAWSGGALAVGYPHGFRMWLMDQKSSQTRQISLVNPEDQSLAFLGQTSYEAEMLIEIPGDGDCEFLLVFSKLAVYVDRTGRRSRSDEIMFPAAARKEHGFAYAAPYLSVYSEYQIDIFNVRSAEWVQTVNLRLALPLSTNGLISLCMVNGCPYVVLSSDVLADEDLIMIPSMQPLNRGGKKQPKRGFVVRPHTKEEQRAGDRRSILPISGPSDFQHLHHMGPGNATDLMKNMIDLSATSNTSLNTSASKLLPVMRSGSSVNSVRKDDPNASRGVRPISSQSRSSDSSSLDRDGKMSTSSDNSHYMSLSPAPFSIAYFTILFAVTMSSLSQEDVLRNTKTVLQGLEALREEHAAIRTGLNANVGAENAELVAEKKTIVDTNMDKISHAIEDAQVMLALTQHLQTQEAEKQKLKAQVRRLCQENAWLRDELSSTQNKQQKRIRFLPSRMRTRSWSSASDPRTTRQWEVIQYASQGRYEVAVPLCKQALEDLERNSGHDHPDVATMLNILALVYRDQNKYKEAANLLNEALAIREKCLGENHPAVAATLNNLAVLYGKRGKYKEAEPLCKRALEIREKVLGSDHPDVAKQLNNLALLCQNQGKYEEVERYYKRALEIYETKLGPDDANVAKTKNNLSSAYLKQGKYKEAEDLYKQILTRAHEREFGKIDDKNKPIWQIAEQREEAKSRGEQGTAAYQELGGWHKAANVDSPTVTTTLKNLGALYRRQGKYEAADTLEDVALRAKKQQGGSTVVGVGGGGGAVGMGGQMDDLMTQSMMGSSMTATMGGGGGGGTPSRMTTSTSQTGIKSRILNMVALSQEDVLRKAKTVLQGLEALREDHAAIRIGLNANIGVEDAELVEEKKAIVETNMDKISHAIEDAQMMLTLTLHLQSQEAEKQKLKAQAQTAESQARRMCQEIAWLQDQLAAARNERQNKHLAFMNSLKQYEGSEENGTSVKQEEQSPVKSHEDTLQELGFGPEDEEAMGVSYSYQSSMAASANGGYEVPARIRIIQNLVLQYTTQGRYDVAAPLCKQTIEDLERTSGHDHLDVATMLNVLAFVKRDQKRYKEAVDLLGEALAIREKCLGDSHPVVAFTLANLAVLYSMRGAFKEAEPICKRALEIKEQVFGADHPHVAKQLNNLALLCQTQGKHDEVERYYKRALGIYETKLGLDDANVAKTKNNLSSAYLKQGKYKEAEELYKQILTRAQEREFGKINDKNKPIWQIAEQREEAKSRGEQDDGRPAMTGWHKAASVDRPTVMKTLKKLGELYRREGKYEAADTLEDVALRSKKQDATVIVVGVSSSGQMDDQMPLSMMGASQMTTSQSGIRSRILNMLNSAVYDREKSE</sequence>
<dbReference type="Gene3D" id="3.30.60.20">
    <property type="match status" value="1"/>
</dbReference>
<dbReference type="Pfam" id="PF13424">
    <property type="entry name" value="TPR_12"/>
    <property type="match status" value="4"/>
</dbReference>
<dbReference type="InterPro" id="IPR011009">
    <property type="entry name" value="Kinase-like_dom_sf"/>
</dbReference>
<evidence type="ECO:0000256" key="25">
    <source>
        <dbReference type="SAM" id="MobiDB-lite"/>
    </source>
</evidence>
<evidence type="ECO:0000256" key="11">
    <source>
        <dbReference type="ARBA" id="ARBA00022737"/>
    </source>
</evidence>
<dbReference type="FunFam" id="3.30.200.20:FF:001055">
    <property type="entry name" value="Serine/threonine-protein kinase MRCK beta"/>
    <property type="match status" value="1"/>
</dbReference>
<dbReference type="Gene3D" id="1.25.40.10">
    <property type="entry name" value="Tetratricopeptide repeat domain"/>
    <property type="match status" value="2"/>
</dbReference>
<dbReference type="SMART" id="SM00133">
    <property type="entry name" value="S_TK_X"/>
    <property type="match status" value="1"/>
</dbReference>
<feature type="compositionally biased region" description="Basic and acidic residues" evidence="25">
    <location>
        <begin position="618"/>
        <end position="635"/>
    </location>
</feature>
<dbReference type="Pfam" id="PF25346">
    <property type="entry name" value="PH_MRCK"/>
    <property type="match status" value="1"/>
</dbReference>
<evidence type="ECO:0000256" key="1">
    <source>
        <dbReference type="ARBA" id="ARBA00004245"/>
    </source>
</evidence>
<dbReference type="InterPro" id="IPR001849">
    <property type="entry name" value="PH_domain"/>
</dbReference>
<dbReference type="Pfam" id="PF13374">
    <property type="entry name" value="TPR_10"/>
    <property type="match status" value="2"/>
</dbReference>
<dbReference type="PROSITE" id="PS50011">
    <property type="entry name" value="PROTEIN_KINASE_DOM"/>
    <property type="match status" value="1"/>
</dbReference>
<feature type="coiled-coil region" evidence="24">
    <location>
        <begin position="2388"/>
        <end position="2436"/>
    </location>
</feature>
<keyword evidence="6" id="KW-0723">Serine/threonine-protein kinase</keyword>
<evidence type="ECO:0000256" key="5">
    <source>
        <dbReference type="ARBA" id="ARBA00022490"/>
    </source>
</evidence>
<feature type="region of interest" description="Disordered" evidence="25">
    <location>
        <begin position="2453"/>
        <end position="2472"/>
    </location>
</feature>
<comment type="similarity">
    <text evidence="2">Belongs to the protein kinase superfamily. AGC Ser/Thr protein kinase family. DMPK subfamily.</text>
</comment>
<keyword evidence="27" id="KW-1185">Reference proteome</keyword>
<dbReference type="Gene3D" id="1.10.510.10">
    <property type="entry name" value="Transferase(Phosphotransferase) domain 1"/>
    <property type="match status" value="1"/>
</dbReference>
<evidence type="ECO:0000256" key="6">
    <source>
        <dbReference type="ARBA" id="ARBA00022527"/>
    </source>
</evidence>
<evidence type="ECO:0000256" key="3">
    <source>
        <dbReference type="ARBA" id="ARBA00009622"/>
    </source>
</evidence>
<evidence type="ECO:0000313" key="26">
    <source>
        <dbReference type="EnsemblMetazoa" id="PPA18009.1"/>
    </source>
</evidence>
<dbReference type="InterPro" id="IPR046349">
    <property type="entry name" value="C1-like_sf"/>
</dbReference>
<keyword evidence="10" id="KW-0479">Metal-binding</keyword>
<protein>
    <recommendedName>
        <fullName evidence="23">Kinesin light chain</fullName>
        <ecNumber evidence="4">2.7.11.1</ecNumber>
    </recommendedName>
</protein>
<evidence type="ECO:0000256" key="10">
    <source>
        <dbReference type="ARBA" id="ARBA00022723"/>
    </source>
</evidence>
<gene>
    <name evidence="26" type="primary">WBGene00107563</name>
</gene>
<evidence type="ECO:0000256" key="21">
    <source>
        <dbReference type="ARBA" id="ARBA00047899"/>
    </source>
</evidence>
<name>A0A2A6C7T4_PRIPA</name>
<organism evidence="26 27">
    <name type="scientific">Pristionchus pacificus</name>
    <name type="common">Parasitic nematode worm</name>
    <dbReference type="NCBI Taxonomy" id="54126"/>
    <lineage>
        <taxon>Eukaryota</taxon>
        <taxon>Metazoa</taxon>
        <taxon>Ecdysozoa</taxon>
        <taxon>Nematoda</taxon>
        <taxon>Chromadorea</taxon>
        <taxon>Rhabditida</taxon>
        <taxon>Rhabditina</taxon>
        <taxon>Diplogasteromorpha</taxon>
        <taxon>Diplogasteroidea</taxon>
        <taxon>Neodiplogasteridae</taxon>
        <taxon>Pristionchus</taxon>
    </lineage>
</organism>
<dbReference type="PANTHER" id="PTHR45783">
    <property type="entry name" value="KINESIN LIGHT CHAIN"/>
    <property type="match status" value="1"/>
</dbReference>
<comment type="similarity">
    <text evidence="3">Belongs to the kinesin light chain family.</text>
</comment>
<dbReference type="CDD" id="cd20809">
    <property type="entry name" value="C1_MRCK"/>
    <property type="match status" value="1"/>
</dbReference>
<keyword evidence="9" id="KW-0493">Microtubule</keyword>
<evidence type="ECO:0000256" key="15">
    <source>
        <dbReference type="ARBA" id="ARBA00022803"/>
    </source>
</evidence>
<dbReference type="Pfam" id="PF00069">
    <property type="entry name" value="Pkinase"/>
    <property type="match status" value="1"/>
</dbReference>
<dbReference type="InterPro" id="IPR002219">
    <property type="entry name" value="PKC_DAG/PE"/>
</dbReference>
<dbReference type="EnsemblMetazoa" id="PPA18009.1">
    <property type="protein sequence ID" value="PPA18009.1"/>
    <property type="gene ID" value="WBGene00107563"/>
</dbReference>
<keyword evidence="7" id="KW-0597">Phosphoprotein</keyword>
<dbReference type="GO" id="GO:0004674">
    <property type="term" value="F:protein serine/threonine kinase activity"/>
    <property type="evidence" value="ECO:0007669"/>
    <property type="project" value="UniProtKB-KW"/>
</dbReference>
<feature type="region of interest" description="Disordered" evidence="25">
    <location>
        <begin position="1683"/>
        <end position="1734"/>
    </location>
</feature>
<feature type="compositionally biased region" description="Basic and acidic residues" evidence="25">
    <location>
        <begin position="2462"/>
        <end position="2472"/>
    </location>
</feature>
<keyword evidence="15" id="KW-0802">TPR repeat</keyword>
<feature type="region of interest" description="Disordered" evidence="25">
    <location>
        <begin position="603"/>
        <end position="635"/>
    </location>
</feature>
<dbReference type="InterPro" id="IPR017441">
    <property type="entry name" value="Protein_kinase_ATP_BS"/>
</dbReference>
<evidence type="ECO:0000256" key="4">
    <source>
        <dbReference type="ARBA" id="ARBA00012513"/>
    </source>
</evidence>
<evidence type="ECO:0000256" key="7">
    <source>
        <dbReference type="ARBA" id="ARBA00022553"/>
    </source>
</evidence>
<evidence type="ECO:0000256" key="22">
    <source>
        <dbReference type="ARBA" id="ARBA00048679"/>
    </source>
</evidence>
<feature type="compositionally biased region" description="Low complexity" evidence="25">
    <location>
        <begin position="1787"/>
        <end position="1796"/>
    </location>
</feature>
<dbReference type="PROSITE" id="PS51285">
    <property type="entry name" value="AGC_KINASE_CTER"/>
    <property type="match status" value="1"/>
</dbReference>
<keyword evidence="5" id="KW-0963">Cytoplasm</keyword>
<dbReference type="SMART" id="SM00036">
    <property type="entry name" value="CNH"/>
    <property type="match status" value="1"/>
</dbReference>
<dbReference type="SUPFAM" id="SSF48452">
    <property type="entry name" value="TPR-like"/>
    <property type="match status" value="3"/>
</dbReference>
<dbReference type="SMART" id="SM00285">
    <property type="entry name" value="PBD"/>
    <property type="match status" value="1"/>
</dbReference>
<evidence type="ECO:0000256" key="24">
    <source>
        <dbReference type="SAM" id="Coils"/>
    </source>
</evidence>
<evidence type="ECO:0000256" key="14">
    <source>
        <dbReference type="ARBA" id="ARBA00022777"/>
    </source>
</evidence>
<evidence type="ECO:0000256" key="13">
    <source>
        <dbReference type="ARBA" id="ARBA00022771"/>
    </source>
</evidence>
<feature type="coiled-coil region" evidence="24">
    <location>
        <begin position="1903"/>
        <end position="1937"/>
    </location>
</feature>
<dbReference type="PRINTS" id="PR00381">
    <property type="entry name" value="KINESINLIGHT"/>
</dbReference>
<evidence type="ECO:0000256" key="23">
    <source>
        <dbReference type="ARBA" id="ARBA00067974"/>
    </source>
</evidence>
<feature type="coiled-coil region" evidence="24">
    <location>
        <begin position="487"/>
        <end position="597"/>
    </location>
</feature>
<evidence type="ECO:0000313" key="27">
    <source>
        <dbReference type="Proteomes" id="UP000005239"/>
    </source>
</evidence>
<reference evidence="27" key="1">
    <citation type="journal article" date="2008" name="Nat. Genet.">
        <title>The Pristionchus pacificus genome provides a unique perspective on nematode lifestyle and parasitism.</title>
        <authorList>
            <person name="Dieterich C."/>
            <person name="Clifton S.W."/>
            <person name="Schuster L.N."/>
            <person name="Chinwalla A."/>
            <person name="Delehaunty K."/>
            <person name="Dinkelacker I."/>
            <person name="Fulton L."/>
            <person name="Fulton R."/>
            <person name="Godfrey J."/>
            <person name="Minx P."/>
            <person name="Mitreva M."/>
            <person name="Roeseler W."/>
            <person name="Tian H."/>
            <person name="Witte H."/>
            <person name="Yang S.P."/>
            <person name="Wilson R.K."/>
            <person name="Sommer R.J."/>
        </authorList>
    </citation>
    <scope>NUCLEOTIDE SEQUENCE [LARGE SCALE GENOMIC DNA]</scope>
    <source>
        <strain evidence="27">PS312</strain>
    </source>
</reference>
<feature type="compositionally biased region" description="Basic and acidic residues" evidence="25">
    <location>
        <begin position="1701"/>
        <end position="1713"/>
    </location>
</feature>
<dbReference type="InterPro" id="IPR002151">
    <property type="entry name" value="Kinesin_light"/>
</dbReference>
<dbReference type="InterPro" id="IPR001180">
    <property type="entry name" value="CNH_dom"/>
</dbReference>
<evidence type="ECO:0000256" key="8">
    <source>
        <dbReference type="ARBA" id="ARBA00022679"/>
    </source>
</evidence>
<feature type="coiled-coil region" evidence="24">
    <location>
        <begin position="957"/>
        <end position="998"/>
    </location>
</feature>
<keyword evidence="19" id="KW-0505">Motor protein</keyword>
<proteinExistence type="inferred from homology"/>